<accession>A0AAD3D915</accession>
<organism evidence="2 3">
    <name type="scientific">Chaetoceros tenuissimus</name>
    <dbReference type="NCBI Taxonomy" id="426638"/>
    <lineage>
        <taxon>Eukaryota</taxon>
        <taxon>Sar</taxon>
        <taxon>Stramenopiles</taxon>
        <taxon>Ochrophyta</taxon>
        <taxon>Bacillariophyta</taxon>
        <taxon>Coscinodiscophyceae</taxon>
        <taxon>Chaetocerotophycidae</taxon>
        <taxon>Chaetocerotales</taxon>
        <taxon>Chaetocerotaceae</taxon>
        <taxon>Chaetoceros</taxon>
    </lineage>
</organism>
<evidence type="ECO:0000256" key="1">
    <source>
        <dbReference type="SAM" id="MobiDB-lite"/>
    </source>
</evidence>
<name>A0AAD3D915_9STRA</name>
<feature type="region of interest" description="Disordered" evidence="1">
    <location>
        <begin position="107"/>
        <end position="141"/>
    </location>
</feature>
<proteinExistence type="predicted"/>
<feature type="region of interest" description="Disordered" evidence="1">
    <location>
        <begin position="1"/>
        <end position="57"/>
    </location>
</feature>
<reference evidence="2 3" key="1">
    <citation type="journal article" date="2021" name="Sci. Rep.">
        <title>The genome of the diatom Chaetoceros tenuissimus carries an ancient integrated fragment of an extant virus.</title>
        <authorList>
            <person name="Hongo Y."/>
            <person name="Kimura K."/>
            <person name="Takaki Y."/>
            <person name="Yoshida Y."/>
            <person name="Baba S."/>
            <person name="Kobayashi G."/>
            <person name="Nagasaki K."/>
            <person name="Hano T."/>
            <person name="Tomaru Y."/>
        </authorList>
    </citation>
    <scope>NUCLEOTIDE SEQUENCE [LARGE SCALE GENOMIC DNA]</scope>
    <source>
        <strain evidence="2 3">NIES-3715</strain>
    </source>
</reference>
<feature type="compositionally biased region" description="Basic residues" evidence="1">
    <location>
        <begin position="121"/>
        <end position="136"/>
    </location>
</feature>
<feature type="compositionally biased region" description="Basic and acidic residues" evidence="1">
    <location>
        <begin position="22"/>
        <end position="34"/>
    </location>
</feature>
<sequence>MDNQRLDLAGNKRGLNLTIGTGDEHLQKNPKMENLETPVTSASTATNFSFGEGPHDSLNDLQNQVQQIELLKSIYNPQTEKKQETTEGAYSDIMIKSQPPSFQSFINTYEYKKTPKEPAPRKKSGPSKSNHSKRKNAANAKRLYLSQEIADAFSHANNSGIDS</sequence>
<dbReference type="Proteomes" id="UP001054902">
    <property type="component" value="Unassembled WGS sequence"/>
</dbReference>
<gene>
    <name evidence="2" type="ORF">CTEN210_16638</name>
</gene>
<dbReference type="AlphaFoldDB" id="A0AAD3D915"/>
<evidence type="ECO:0000313" key="3">
    <source>
        <dbReference type="Proteomes" id="UP001054902"/>
    </source>
</evidence>
<dbReference type="EMBL" id="BLLK01000069">
    <property type="protein sequence ID" value="GFH60162.1"/>
    <property type="molecule type" value="Genomic_DNA"/>
</dbReference>
<keyword evidence="3" id="KW-1185">Reference proteome</keyword>
<comment type="caution">
    <text evidence="2">The sequence shown here is derived from an EMBL/GenBank/DDBJ whole genome shotgun (WGS) entry which is preliminary data.</text>
</comment>
<protein>
    <submittedName>
        <fullName evidence="2">Uncharacterized protein</fullName>
    </submittedName>
</protein>
<feature type="compositionally biased region" description="Basic and acidic residues" evidence="1">
    <location>
        <begin position="110"/>
        <end position="120"/>
    </location>
</feature>
<evidence type="ECO:0000313" key="2">
    <source>
        <dbReference type="EMBL" id="GFH60162.1"/>
    </source>
</evidence>
<feature type="compositionally biased region" description="Polar residues" evidence="1">
    <location>
        <begin position="37"/>
        <end position="49"/>
    </location>
</feature>